<dbReference type="InterPro" id="IPR011109">
    <property type="entry name" value="DNA_bind_recombinase_dom"/>
</dbReference>
<dbReference type="SUPFAM" id="SSF53041">
    <property type="entry name" value="Resolvase-like"/>
    <property type="match status" value="1"/>
</dbReference>
<evidence type="ECO:0000259" key="2">
    <source>
        <dbReference type="PROSITE" id="PS51736"/>
    </source>
</evidence>
<dbReference type="SMART" id="SM00857">
    <property type="entry name" value="Resolvase"/>
    <property type="match status" value="1"/>
</dbReference>
<gene>
    <name evidence="4" type="ORF">MY490_09860</name>
</gene>
<dbReference type="InterPro" id="IPR038109">
    <property type="entry name" value="DNA_bind_recomb_sf"/>
</dbReference>
<keyword evidence="1" id="KW-0175">Coiled coil</keyword>
<feature type="domain" description="Recombinase" evidence="3">
    <location>
        <begin position="171"/>
        <end position="288"/>
    </location>
</feature>
<dbReference type="EMBL" id="CP096034">
    <property type="protein sequence ID" value="UPM56110.1"/>
    <property type="molecule type" value="Genomic_DNA"/>
</dbReference>
<name>A0ABY4JSQ8_9BACI</name>
<dbReference type="PROSITE" id="PS51737">
    <property type="entry name" value="RECOMBINASE_DNA_BIND"/>
    <property type="match status" value="1"/>
</dbReference>
<dbReference type="Pfam" id="PF07508">
    <property type="entry name" value="Recombinase"/>
    <property type="match status" value="1"/>
</dbReference>
<protein>
    <submittedName>
        <fullName evidence="4">Recombinase family protein</fullName>
    </submittedName>
</protein>
<accession>A0ABY4JSQ8</accession>
<proteinExistence type="predicted"/>
<feature type="domain" description="Resolvase/invertase-type recombinase catalytic" evidence="2">
    <location>
        <begin position="17"/>
        <end position="163"/>
    </location>
</feature>
<dbReference type="Gene3D" id="3.90.1750.20">
    <property type="entry name" value="Putative Large Serine Recombinase, Chain B, Domain 2"/>
    <property type="match status" value="1"/>
</dbReference>
<dbReference type="PROSITE" id="PS51736">
    <property type="entry name" value="RECOMBINASES_3"/>
    <property type="match status" value="1"/>
</dbReference>
<sequence>MKQKQLTYHEVLQPYRKAAFYARYSTDKQDFIMQKNAVKNFLAEYGCVFLDDHQYIDEGISAIKIPLEKRTRLQKMKNAAKNGEFDFIVIYKDDRIARDTLEHQQFRKEMNEINMPVVSASDRELYTSLDVIPRAVKDGMTRMEYVNIRERTSDTLRSKKERGEWTGGKAPFGYKYDINTKSFSLIEEEKQIVIKIFEWFKLGYGFNEIVVKIKNEWNDGIKKWSKDKVKMILTNPFYAGYITANRLENNKLTDRNQWKFARNSTIIPIISFEEWEYVMQIYEKKKSKGHNPKRFNTPFYLKDILRCQYCHSILKTKNQKKTVYTTVGDKKDYGNVFYFCDSEKCLFSLEADKIHKFFEEEILPSLLASSKDKAESKAKQELSIDRKNLVDTIVHLKEHAREHSVLISEMEIFQKEMFYKDMDDNEENALFLESLTHYQLFKQKEKDQILNQITNLEKKLMQLEKAIKYTEKALLVTPLLDVGDQVQIRRLILELDPVLYVDLDGKLHLEVNQLNN</sequence>
<evidence type="ECO:0000313" key="5">
    <source>
        <dbReference type="Proteomes" id="UP000830639"/>
    </source>
</evidence>
<dbReference type="Gene3D" id="3.40.50.1390">
    <property type="entry name" value="Resolvase, N-terminal catalytic domain"/>
    <property type="match status" value="1"/>
</dbReference>
<dbReference type="Pfam" id="PF00239">
    <property type="entry name" value="Resolvase"/>
    <property type="match status" value="1"/>
</dbReference>
<evidence type="ECO:0000256" key="1">
    <source>
        <dbReference type="SAM" id="Coils"/>
    </source>
</evidence>
<evidence type="ECO:0000259" key="3">
    <source>
        <dbReference type="PROSITE" id="PS51737"/>
    </source>
</evidence>
<dbReference type="InterPro" id="IPR006119">
    <property type="entry name" value="Resolv_N"/>
</dbReference>
<keyword evidence="5" id="KW-1185">Reference proteome</keyword>
<dbReference type="InterPro" id="IPR050639">
    <property type="entry name" value="SSR_resolvase"/>
</dbReference>
<evidence type="ECO:0000313" key="4">
    <source>
        <dbReference type="EMBL" id="UPM56110.1"/>
    </source>
</evidence>
<dbReference type="PANTHER" id="PTHR30461">
    <property type="entry name" value="DNA-INVERTASE FROM LAMBDOID PROPHAGE"/>
    <property type="match status" value="1"/>
</dbReference>
<dbReference type="RefSeq" id="WP_248269025.1">
    <property type="nucleotide sequence ID" value="NZ_CP096034.1"/>
</dbReference>
<organism evidence="4 5">
    <name type="scientific">Gottfriedia acidiceleris</name>
    <dbReference type="NCBI Taxonomy" id="371036"/>
    <lineage>
        <taxon>Bacteria</taxon>
        <taxon>Bacillati</taxon>
        <taxon>Bacillota</taxon>
        <taxon>Bacilli</taxon>
        <taxon>Bacillales</taxon>
        <taxon>Bacillaceae</taxon>
        <taxon>Gottfriedia</taxon>
    </lineage>
</organism>
<reference evidence="4 5" key="1">
    <citation type="submission" date="2022-04" db="EMBL/GenBank/DDBJ databases">
        <title>Mechanism of arsenic methylation and mitigation arsenic toxicity by Bacillus sp. LH14 from an Arsenic-Contaminated Paddy Soil.</title>
        <authorList>
            <person name="Wang D."/>
        </authorList>
    </citation>
    <scope>NUCLEOTIDE SEQUENCE [LARGE SCALE GENOMIC DNA]</scope>
    <source>
        <strain evidence="4 5">LH14</strain>
    </source>
</reference>
<dbReference type="InterPro" id="IPR036162">
    <property type="entry name" value="Resolvase-like_N_sf"/>
</dbReference>
<dbReference type="Proteomes" id="UP000830639">
    <property type="component" value="Chromosome"/>
</dbReference>
<feature type="coiled-coil region" evidence="1">
    <location>
        <begin position="446"/>
        <end position="473"/>
    </location>
</feature>
<dbReference type="PANTHER" id="PTHR30461:SF23">
    <property type="entry name" value="DNA RECOMBINASE-RELATED"/>
    <property type="match status" value="1"/>
</dbReference>
<dbReference type="CDD" id="cd00338">
    <property type="entry name" value="Ser_Recombinase"/>
    <property type="match status" value="1"/>
</dbReference>